<reference evidence="13 14" key="1">
    <citation type="journal article" date="2016" name="Int. J. Syst. Evol. Microbiol.">
        <title>Descriptions of Anaerotaenia torta gen. nov., sp. nov. and Anaerocolumna cellulosilytica gen. nov., sp. nov. isolated from a methanogenic reactor of cattle waste.</title>
        <authorList>
            <person name="Uek A."/>
            <person name="Ohtaki Y."/>
            <person name="Kaku N."/>
            <person name="Ueki K."/>
        </authorList>
    </citation>
    <scope>NUCLEOTIDE SEQUENCE [LARGE SCALE GENOMIC DNA]</scope>
    <source>
        <strain evidence="13 14">SN021</strain>
    </source>
</reference>
<dbReference type="PIRSF" id="PIRSF006603">
    <property type="entry name" value="DinF"/>
    <property type="match status" value="1"/>
</dbReference>
<evidence type="ECO:0000256" key="7">
    <source>
        <dbReference type="ARBA" id="ARBA00022475"/>
    </source>
</evidence>
<evidence type="ECO:0000256" key="11">
    <source>
        <dbReference type="ARBA" id="ARBA00023136"/>
    </source>
</evidence>
<comment type="similarity">
    <text evidence="3">Belongs to the multi antimicrobial extrusion (MATE) (TC 2.A.66.1) family.</text>
</comment>
<keyword evidence="6" id="KW-0050">Antiport</keyword>
<comment type="subcellular location">
    <subcellularLocation>
        <location evidence="2">Cell membrane</location>
        <topology evidence="2">Multi-pass membrane protein</topology>
    </subcellularLocation>
</comment>
<dbReference type="Proteomes" id="UP000515561">
    <property type="component" value="Chromosome"/>
</dbReference>
<evidence type="ECO:0000256" key="10">
    <source>
        <dbReference type="ARBA" id="ARBA00023065"/>
    </source>
</evidence>
<dbReference type="RefSeq" id="WP_184092707.1">
    <property type="nucleotide sequence ID" value="NZ_AP023367.1"/>
</dbReference>
<dbReference type="AlphaFoldDB" id="A0A6S6R0V6"/>
<dbReference type="InterPro" id="IPR002528">
    <property type="entry name" value="MATE_fam"/>
</dbReference>
<evidence type="ECO:0000256" key="6">
    <source>
        <dbReference type="ARBA" id="ARBA00022449"/>
    </source>
</evidence>
<keyword evidence="8" id="KW-0812">Transmembrane</keyword>
<dbReference type="KEGG" id="acel:acsn021_04400"/>
<keyword evidence="9" id="KW-1133">Transmembrane helix</keyword>
<comment type="function">
    <text evidence="1">Multidrug efflux pump.</text>
</comment>
<dbReference type="Pfam" id="PF01554">
    <property type="entry name" value="MatE"/>
    <property type="match status" value="2"/>
</dbReference>
<dbReference type="InterPro" id="IPR050222">
    <property type="entry name" value="MATE_MdtK"/>
</dbReference>
<dbReference type="PANTHER" id="PTHR43298">
    <property type="entry name" value="MULTIDRUG RESISTANCE PROTEIN NORM-RELATED"/>
    <property type="match status" value="1"/>
</dbReference>
<evidence type="ECO:0000256" key="3">
    <source>
        <dbReference type="ARBA" id="ARBA00010199"/>
    </source>
</evidence>
<dbReference type="InterPro" id="IPR048279">
    <property type="entry name" value="MdtK-like"/>
</dbReference>
<keyword evidence="7" id="KW-1003">Cell membrane</keyword>
<dbReference type="PANTHER" id="PTHR43298:SF2">
    <property type="entry name" value="FMN_FAD EXPORTER YEEO-RELATED"/>
    <property type="match status" value="1"/>
</dbReference>
<organism evidence="13 14">
    <name type="scientific">Anaerocolumna cellulosilytica</name>
    <dbReference type="NCBI Taxonomy" id="433286"/>
    <lineage>
        <taxon>Bacteria</taxon>
        <taxon>Bacillati</taxon>
        <taxon>Bacillota</taxon>
        <taxon>Clostridia</taxon>
        <taxon>Lachnospirales</taxon>
        <taxon>Lachnospiraceae</taxon>
        <taxon>Anaerocolumna</taxon>
    </lineage>
</organism>
<evidence type="ECO:0000256" key="12">
    <source>
        <dbReference type="ARBA" id="ARBA00031636"/>
    </source>
</evidence>
<evidence type="ECO:0000256" key="1">
    <source>
        <dbReference type="ARBA" id="ARBA00003408"/>
    </source>
</evidence>
<evidence type="ECO:0000256" key="9">
    <source>
        <dbReference type="ARBA" id="ARBA00022989"/>
    </source>
</evidence>
<dbReference type="CDD" id="cd13138">
    <property type="entry name" value="MATE_yoeA_like"/>
    <property type="match status" value="1"/>
</dbReference>
<dbReference type="EMBL" id="AP023367">
    <property type="protein sequence ID" value="BCJ92871.1"/>
    <property type="molecule type" value="Genomic_DNA"/>
</dbReference>
<dbReference type="GO" id="GO:0006811">
    <property type="term" value="P:monoatomic ion transport"/>
    <property type="evidence" value="ECO:0007669"/>
    <property type="project" value="UniProtKB-KW"/>
</dbReference>
<protein>
    <recommendedName>
        <fullName evidence="4">Probable multidrug resistance protein NorM</fullName>
    </recommendedName>
    <alternativeName>
        <fullName evidence="12">Multidrug-efflux transporter</fullName>
    </alternativeName>
</protein>
<dbReference type="GO" id="GO:0015297">
    <property type="term" value="F:antiporter activity"/>
    <property type="evidence" value="ECO:0007669"/>
    <property type="project" value="UniProtKB-KW"/>
</dbReference>
<keyword evidence="10" id="KW-0406">Ion transport</keyword>
<evidence type="ECO:0000256" key="4">
    <source>
        <dbReference type="ARBA" id="ARBA00020268"/>
    </source>
</evidence>
<evidence type="ECO:0000313" key="14">
    <source>
        <dbReference type="Proteomes" id="UP000515561"/>
    </source>
</evidence>
<dbReference type="GO" id="GO:0005886">
    <property type="term" value="C:plasma membrane"/>
    <property type="evidence" value="ECO:0007669"/>
    <property type="project" value="UniProtKB-SubCell"/>
</dbReference>
<gene>
    <name evidence="13" type="ORF">acsn021_04400</name>
</gene>
<accession>A0A6S6R0V6</accession>
<evidence type="ECO:0000256" key="2">
    <source>
        <dbReference type="ARBA" id="ARBA00004651"/>
    </source>
</evidence>
<sequence>MAKLMRMTEGSIPKQLITYAIPLILGNIFQLTYNVVDSVIVGRFIGKEALAAVGTANPIMNIFILGISGICIGASVIMGRFYGAKKEDMLKKEMATIAVLGVYFSLLVVIMGMITAGGLLRILKVPEDIMSMSTIYLRLIFLGMPFTYFYNAVSSALKSVGDSKTPLKFLVFAAVLNGVLDIIFVGYLGFGIICSAMTTVIAQAVSAILCIVYVYRKIPILKLYPSEFKIDKGLLKETLKYGSVTALQQACQPIGKLMIQGAVNTMGIDVIAAFNAVSKIDDYAFTPEQNISHAMTTFIAQNNGAGKTERINKGFRTGMFIELVYGISICLVVLWLCNPIMELFVGKSSRSVIAEGSRYLSLMALFYIFPGFTNGMQGYFRGMGRMQITLVGTIVQTSLRVLFTFLLSGTLGIQGIAYACAIGWSVMLLVEGSYYGKMNREHTHRG</sequence>
<keyword evidence="5" id="KW-0813">Transport</keyword>
<dbReference type="GO" id="GO:0042910">
    <property type="term" value="F:xenobiotic transmembrane transporter activity"/>
    <property type="evidence" value="ECO:0007669"/>
    <property type="project" value="InterPro"/>
</dbReference>
<name>A0A6S6R0V6_9FIRM</name>
<evidence type="ECO:0000256" key="5">
    <source>
        <dbReference type="ARBA" id="ARBA00022448"/>
    </source>
</evidence>
<evidence type="ECO:0000256" key="8">
    <source>
        <dbReference type="ARBA" id="ARBA00022692"/>
    </source>
</evidence>
<evidence type="ECO:0000313" key="13">
    <source>
        <dbReference type="EMBL" id="BCJ92871.1"/>
    </source>
</evidence>
<keyword evidence="14" id="KW-1185">Reference proteome</keyword>
<dbReference type="NCBIfam" id="TIGR00797">
    <property type="entry name" value="matE"/>
    <property type="match status" value="1"/>
</dbReference>
<proteinExistence type="inferred from homology"/>
<keyword evidence="11" id="KW-0472">Membrane</keyword>